<name>A0A017SXY2_9BACT</name>
<feature type="transmembrane region" description="Helical" evidence="9">
    <location>
        <begin position="31"/>
        <end position="53"/>
    </location>
</feature>
<evidence type="ECO:0000256" key="1">
    <source>
        <dbReference type="ARBA" id="ARBA00004651"/>
    </source>
</evidence>
<dbReference type="SUPFAM" id="SSF52540">
    <property type="entry name" value="P-loop containing nucleoside triphosphate hydrolases"/>
    <property type="match status" value="1"/>
</dbReference>
<dbReference type="FunFam" id="3.40.50.300:FF:000403">
    <property type="entry name" value="ATP-binding cassette sub-family B member 8, mitochondrial"/>
    <property type="match status" value="1"/>
</dbReference>
<feature type="domain" description="ABC transporter" evidence="10">
    <location>
        <begin position="349"/>
        <end position="585"/>
    </location>
</feature>
<evidence type="ECO:0000313" key="12">
    <source>
        <dbReference type="EMBL" id="EYF01146.1"/>
    </source>
</evidence>
<dbReference type="InterPro" id="IPR003439">
    <property type="entry name" value="ABC_transporter-like_ATP-bd"/>
</dbReference>
<dbReference type="InterPro" id="IPR027417">
    <property type="entry name" value="P-loop_NTPase"/>
</dbReference>
<dbReference type="GO" id="GO:0016887">
    <property type="term" value="F:ATP hydrolysis activity"/>
    <property type="evidence" value="ECO:0007669"/>
    <property type="project" value="InterPro"/>
</dbReference>
<dbReference type="PROSITE" id="PS00211">
    <property type="entry name" value="ABC_TRANSPORTER_1"/>
    <property type="match status" value="1"/>
</dbReference>
<keyword evidence="13" id="KW-1185">Reference proteome</keyword>
<dbReference type="CDD" id="cd18557">
    <property type="entry name" value="ABC_6TM_TAP_ABCB8_10_like"/>
    <property type="match status" value="1"/>
</dbReference>
<dbReference type="STRING" id="1192034.CAP_8569"/>
<dbReference type="GO" id="GO:0090374">
    <property type="term" value="P:oligopeptide export from mitochondrion"/>
    <property type="evidence" value="ECO:0007669"/>
    <property type="project" value="TreeGrafter"/>
</dbReference>
<dbReference type="EMBL" id="ASRX01000087">
    <property type="protein sequence ID" value="EYF01146.1"/>
    <property type="molecule type" value="Genomic_DNA"/>
</dbReference>
<proteinExistence type="predicted"/>
<sequence>MSTGEKTLASAPRSASIWRILSLARPERGRIALGLVCLAVGSGAGLVFPQVLRRIVDGALGEGGAGLAAVDKAAAWLVAVFFVQAIATAARAAIFTIAGERVVARLRTQLFDRLLEQEIGFFDERRTGELTSRLASDTGALQNAVSVNISMALRFVASVIGGVALLFYTSPRLTALMLGVVPPIALGAFAYGRRVRSLAREVQDALARSSEVAEESLAGIRTVRAFAAEPTEIRRYAAAVLEAFDVARRRARISSTFMGIASFAGYAAVALVLWYGGRLVTRGELTVGGLTSFLVYTLLVAFSLGGLTDLWADFMRASGAADRIFEMLDRNPAMSLATGEEPGHVEGHLDLQGVSFAYPSRPDAPVLRGIDLTVRPGEAVALVGPSGAGKSTIASLLLRLYDPTEGRVLLDGRDLRDLSPAWLRRRVGVVSQEPLLFSSSIAENIRYGRPDATDAEVEAAAIAASAHDFITRFPDGYRTRVGERGAQLSGGQKQRVAIARAVLKDPQILVLDEATSALDAESEHLVQGAMSRLMQGRTTLIIAHRLSTVMGADRVLVLEGGRLAQAGTHATLMAEEGLYRRLVERQLTGAPLASSAPPAPPDTPPVTPDHVA</sequence>
<dbReference type="eggNOG" id="COG1132">
    <property type="taxonomic scope" value="Bacteria"/>
</dbReference>
<dbReference type="GO" id="GO:0015421">
    <property type="term" value="F:ABC-type oligopeptide transporter activity"/>
    <property type="evidence" value="ECO:0007669"/>
    <property type="project" value="TreeGrafter"/>
</dbReference>
<evidence type="ECO:0000256" key="3">
    <source>
        <dbReference type="ARBA" id="ARBA00022692"/>
    </source>
</evidence>
<evidence type="ECO:0000256" key="2">
    <source>
        <dbReference type="ARBA" id="ARBA00022448"/>
    </source>
</evidence>
<dbReference type="SMART" id="SM00382">
    <property type="entry name" value="AAA"/>
    <property type="match status" value="1"/>
</dbReference>
<accession>A0A017SXY2</accession>
<dbReference type="InterPro" id="IPR017871">
    <property type="entry name" value="ABC_transporter-like_CS"/>
</dbReference>
<dbReference type="InterPro" id="IPR003593">
    <property type="entry name" value="AAA+_ATPase"/>
</dbReference>
<evidence type="ECO:0000256" key="6">
    <source>
        <dbReference type="ARBA" id="ARBA00022989"/>
    </source>
</evidence>
<feature type="transmembrane region" description="Helical" evidence="9">
    <location>
        <begin position="151"/>
        <end position="169"/>
    </location>
</feature>
<evidence type="ECO:0000256" key="4">
    <source>
        <dbReference type="ARBA" id="ARBA00022741"/>
    </source>
</evidence>
<protein>
    <submittedName>
        <fullName evidence="12">Efflux ABC transporter, permease/ATP-binding protein</fullName>
    </submittedName>
</protein>
<dbReference type="GO" id="GO:0005886">
    <property type="term" value="C:plasma membrane"/>
    <property type="evidence" value="ECO:0007669"/>
    <property type="project" value="UniProtKB-SubCell"/>
</dbReference>
<keyword evidence="3 9" id="KW-0812">Transmembrane</keyword>
<evidence type="ECO:0000256" key="5">
    <source>
        <dbReference type="ARBA" id="ARBA00022840"/>
    </source>
</evidence>
<keyword evidence="7 9" id="KW-0472">Membrane</keyword>
<keyword evidence="4" id="KW-0547">Nucleotide-binding</keyword>
<dbReference type="Gene3D" id="3.40.50.300">
    <property type="entry name" value="P-loop containing nucleotide triphosphate hydrolases"/>
    <property type="match status" value="1"/>
</dbReference>
<feature type="domain" description="ABC transmembrane type-1" evidence="11">
    <location>
        <begin position="32"/>
        <end position="316"/>
    </location>
</feature>
<gene>
    <name evidence="12" type="ORF">CAP_8569</name>
</gene>
<evidence type="ECO:0000256" key="8">
    <source>
        <dbReference type="SAM" id="MobiDB-lite"/>
    </source>
</evidence>
<dbReference type="RefSeq" id="WP_044249864.1">
    <property type="nucleotide sequence ID" value="NZ_ASRX01000087.1"/>
</dbReference>
<evidence type="ECO:0000256" key="9">
    <source>
        <dbReference type="SAM" id="Phobius"/>
    </source>
</evidence>
<dbReference type="Proteomes" id="UP000019678">
    <property type="component" value="Unassembled WGS sequence"/>
</dbReference>
<dbReference type="InterPro" id="IPR039421">
    <property type="entry name" value="Type_1_exporter"/>
</dbReference>
<organism evidence="12 13">
    <name type="scientific">Chondromyces apiculatus DSM 436</name>
    <dbReference type="NCBI Taxonomy" id="1192034"/>
    <lineage>
        <taxon>Bacteria</taxon>
        <taxon>Pseudomonadati</taxon>
        <taxon>Myxococcota</taxon>
        <taxon>Polyangia</taxon>
        <taxon>Polyangiales</taxon>
        <taxon>Polyangiaceae</taxon>
        <taxon>Chondromyces</taxon>
    </lineage>
</organism>
<dbReference type="CDD" id="cd03249">
    <property type="entry name" value="ABC_MTABC3_MDL1_MDL2"/>
    <property type="match status" value="1"/>
</dbReference>
<dbReference type="FunFam" id="1.20.1560.10:FF:000058">
    <property type="entry name" value="ABC transporter B family member 25"/>
    <property type="match status" value="1"/>
</dbReference>
<dbReference type="PROSITE" id="PS50893">
    <property type="entry name" value="ABC_TRANSPORTER_2"/>
    <property type="match status" value="1"/>
</dbReference>
<feature type="transmembrane region" description="Helical" evidence="9">
    <location>
        <begin position="73"/>
        <end position="98"/>
    </location>
</feature>
<dbReference type="AlphaFoldDB" id="A0A017SXY2"/>
<keyword evidence="5 12" id="KW-0067">ATP-binding</keyword>
<feature type="region of interest" description="Disordered" evidence="8">
    <location>
        <begin position="590"/>
        <end position="612"/>
    </location>
</feature>
<comment type="caution">
    <text evidence="12">The sequence shown here is derived from an EMBL/GenBank/DDBJ whole genome shotgun (WGS) entry which is preliminary data.</text>
</comment>
<dbReference type="OrthoDB" id="9760168at2"/>
<feature type="transmembrane region" description="Helical" evidence="9">
    <location>
        <begin position="287"/>
        <end position="307"/>
    </location>
</feature>
<dbReference type="Pfam" id="PF00005">
    <property type="entry name" value="ABC_tran"/>
    <property type="match status" value="1"/>
</dbReference>
<dbReference type="PANTHER" id="PTHR43394:SF1">
    <property type="entry name" value="ATP-BINDING CASSETTE SUB-FAMILY B MEMBER 10, MITOCHONDRIAL"/>
    <property type="match status" value="1"/>
</dbReference>
<evidence type="ECO:0000256" key="7">
    <source>
        <dbReference type="ARBA" id="ARBA00023136"/>
    </source>
</evidence>
<dbReference type="InterPro" id="IPR036640">
    <property type="entry name" value="ABC1_TM_sf"/>
</dbReference>
<comment type="subcellular location">
    <subcellularLocation>
        <location evidence="1">Cell membrane</location>
        <topology evidence="1">Multi-pass membrane protein</topology>
    </subcellularLocation>
</comment>
<feature type="compositionally biased region" description="Pro residues" evidence="8">
    <location>
        <begin position="597"/>
        <end position="612"/>
    </location>
</feature>
<dbReference type="GO" id="GO:0005524">
    <property type="term" value="F:ATP binding"/>
    <property type="evidence" value="ECO:0007669"/>
    <property type="project" value="UniProtKB-KW"/>
</dbReference>
<keyword evidence="6 9" id="KW-1133">Transmembrane helix</keyword>
<evidence type="ECO:0000313" key="13">
    <source>
        <dbReference type="Proteomes" id="UP000019678"/>
    </source>
</evidence>
<dbReference type="SUPFAM" id="SSF90123">
    <property type="entry name" value="ABC transporter transmembrane region"/>
    <property type="match status" value="1"/>
</dbReference>
<dbReference type="InterPro" id="IPR011527">
    <property type="entry name" value="ABC1_TM_dom"/>
</dbReference>
<dbReference type="Gene3D" id="1.20.1560.10">
    <property type="entry name" value="ABC transporter type 1, transmembrane domain"/>
    <property type="match status" value="1"/>
</dbReference>
<evidence type="ECO:0000259" key="10">
    <source>
        <dbReference type="PROSITE" id="PS50893"/>
    </source>
</evidence>
<dbReference type="PROSITE" id="PS50929">
    <property type="entry name" value="ABC_TM1F"/>
    <property type="match status" value="1"/>
</dbReference>
<feature type="transmembrane region" description="Helical" evidence="9">
    <location>
        <begin position="175"/>
        <end position="192"/>
    </location>
</feature>
<feature type="transmembrane region" description="Helical" evidence="9">
    <location>
        <begin position="257"/>
        <end position="275"/>
    </location>
</feature>
<dbReference type="PIRSF" id="PIRSF002773">
    <property type="entry name" value="ABC_prm/ATPase_B"/>
    <property type="match status" value="1"/>
</dbReference>
<dbReference type="PANTHER" id="PTHR43394">
    <property type="entry name" value="ATP-DEPENDENT PERMEASE MDL1, MITOCHONDRIAL"/>
    <property type="match status" value="1"/>
</dbReference>
<keyword evidence="2" id="KW-0813">Transport</keyword>
<reference evidence="12 13" key="1">
    <citation type="submission" date="2013-05" db="EMBL/GenBank/DDBJ databases">
        <title>Genome assembly of Chondromyces apiculatus DSM 436.</title>
        <authorList>
            <person name="Sharma G."/>
            <person name="Khatri I."/>
            <person name="Kaur C."/>
            <person name="Mayilraj S."/>
            <person name="Subramanian S."/>
        </authorList>
    </citation>
    <scope>NUCLEOTIDE SEQUENCE [LARGE SCALE GENOMIC DNA]</scope>
    <source>
        <strain evidence="12 13">DSM 436</strain>
    </source>
</reference>
<dbReference type="Pfam" id="PF00664">
    <property type="entry name" value="ABC_membrane"/>
    <property type="match status" value="1"/>
</dbReference>
<evidence type="ECO:0000259" key="11">
    <source>
        <dbReference type="PROSITE" id="PS50929"/>
    </source>
</evidence>